<keyword evidence="1" id="KW-0812">Transmembrane</keyword>
<dbReference type="GeneID" id="84649477"/>
<dbReference type="AlphaFoldDB" id="A0A511NJT8"/>
<dbReference type="RefSeq" id="WP_019974772.1">
    <property type="nucleotide sequence ID" value="NZ_BJXC01000023.1"/>
</dbReference>
<protein>
    <submittedName>
        <fullName evidence="2">Uncharacterized protein</fullName>
    </submittedName>
</protein>
<organism evidence="2 3">
    <name type="scientific">Empedobacter brevis NBRC 14943 = ATCC 43319</name>
    <dbReference type="NCBI Taxonomy" id="1218108"/>
    <lineage>
        <taxon>Bacteria</taxon>
        <taxon>Pseudomonadati</taxon>
        <taxon>Bacteroidota</taxon>
        <taxon>Flavobacteriia</taxon>
        <taxon>Flavobacteriales</taxon>
        <taxon>Weeksellaceae</taxon>
        <taxon>Empedobacter</taxon>
    </lineage>
</organism>
<dbReference type="Proteomes" id="UP000321245">
    <property type="component" value="Unassembled WGS sequence"/>
</dbReference>
<keyword evidence="1" id="KW-0472">Membrane</keyword>
<feature type="transmembrane region" description="Helical" evidence="1">
    <location>
        <begin position="90"/>
        <end position="110"/>
    </location>
</feature>
<comment type="caution">
    <text evidence="2">The sequence shown here is derived from an EMBL/GenBank/DDBJ whole genome shotgun (WGS) entry which is preliminary data.</text>
</comment>
<accession>A0A511NJT8</accession>
<gene>
    <name evidence="2" type="ORF">EB1_28490</name>
</gene>
<name>A0A511NJT8_9FLAO</name>
<evidence type="ECO:0000256" key="1">
    <source>
        <dbReference type="SAM" id="Phobius"/>
    </source>
</evidence>
<proteinExistence type="predicted"/>
<evidence type="ECO:0000313" key="2">
    <source>
        <dbReference type="EMBL" id="GEM53059.1"/>
    </source>
</evidence>
<evidence type="ECO:0000313" key="3">
    <source>
        <dbReference type="Proteomes" id="UP000321245"/>
    </source>
</evidence>
<sequence length="203" mass="24257">MGGKVNNSIGKKERTRNEKEDKKINRYTTIIYLIYFVVLYLLYRNDEIILLNVKWWYYLIIYLFISFLIYLILNIPIIKRKIASFDHWTVNILVSFVLSFFISILCNFGLKYLVNDFATESAIRENCEILEIKKGRYRRGGDYYNLKINFRDEVEKLDLNKDLYQQLETISLTKNHAIIKVKPSIFNIYIVENVLIESKNIPK</sequence>
<reference evidence="2 3" key="1">
    <citation type="submission" date="2019-07" db="EMBL/GenBank/DDBJ databases">
        <title>Whole genome shotgun sequence of Empedobacter brevis NBRC 14943.</title>
        <authorList>
            <person name="Hosoyama A."/>
            <person name="Uohara A."/>
            <person name="Ohji S."/>
            <person name="Ichikawa N."/>
        </authorList>
    </citation>
    <scope>NUCLEOTIDE SEQUENCE [LARGE SCALE GENOMIC DNA]</scope>
    <source>
        <strain evidence="2 3">NBRC 14943</strain>
    </source>
</reference>
<feature type="transmembrane region" description="Helical" evidence="1">
    <location>
        <begin position="55"/>
        <end position="78"/>
    </location>
</feature>
<dbReference type="STRING" id="1218108.GCA_000382425_01271"/>
<keyword evidence="1" id="KW-1133">Transmembrane helix</keyword>
<keyword evidence="3" id="KW-1185">Reference proteome</keyword>
<feature type="transmembrane region" description="Helical" evidence="1">
    <location>
        <begin position="24"/>
        <end position="43"/>
    </location>
</feature>
<dbReference type="EMBL" id="BJXC01000023">
    <property type="protein sequence ID" value="GEM53059.1"/>
    <property type="molecule type" value="Genomic_DNA"/>
</dbReference>
<dbReference type="OrthoDB" id="1448689at2"/>